<reference evidence="2 3" key="1">
    <citation type="submission" date="2024-04" db="EMBL/GenBank/DDBJ databases">
        <title>WGS of bacteria from Torrens River.</title>
        <authorList>
            <person name="Wyrsch E.R."/>
            <person name="Drigo B."/>
        </authorList>
    </citation>
    <scope>NUCLEOTIDE SEQUENCE [LARGE SCALE GENOMIC DNA]</scope>
    <source>
        <strain evidence="2 3">TWI391</strain>
    </source>
</reference>
<feature type="chain" id="PRO_5047261046" evidence="1">
    <location>
        <begin position="21"/>
        <end position="362"/>
    </location>
</feature>
<dbReference type="Proteomes" id="UP001409291">
    <property type="component" value="Unassembled WGS sequence"/>
</dbReference>
<gene>
    <name evidence="2" type="ORF">ABE541_01905</name>
</gene>
<keyword evidence="3" id="KW-1185">Reference proteome</keyword>
<dbReference type="RefSeq" id="WP_346580479.1">
    <property type="nucleotide sequence ID" value="NZ_JBDJLH010000005.1"/>
</dbReference>
<evidence type="ECO:0000256" key="1">
    <source>
        <dbReference type="SAM" id="SignalP"/>
    </source>
</evidence>
<name>A0ABV0BMG3_9SPHI</name>
<keyword evidence="1" id="KW-0732">Signal</keyword>
<dbReference type="Pfam" id="PF07642">
    <property type="entry name" value="BBP2"/>
    <property type="match status" value="1"/>
</dbReference>
<evidence type="ECO:0000313" key="3">
    <source>
        <dbReference type="Proteomes" id="UP001409291"/>
    </source>
</evidence>
<dbReference type="EMBL" id="JBDJNQ010000001">
    <property type="protein sequence ID" value="MEN5376004.1"/>
    <property type="molecule type" value="Genomic_DNA"/>
</dbReference>
<sequence length="362" mass="40959">MKKYIISSLLLLGTIHILQAQENVGIKNPLTISGYVEVYSQYDFSNPKNNSRPGYVYSHHRNNEVNLNLGLIKLNYESDRIRTNLALAAGTYMNANYAAEPVTLKNIYEANVGIKISEKHNLWIDAGVLPSHIGFESAISKDCYTLTRSIGADNSPYFETGAKVSYTTDDGKWMMSGLVLNGWQRIQRIDGNSTPAFGHQLTYRPTDKITLNSSSFIGNDKADSVRQMRYFHNFYGQFQLHDKFTVITGFDIGAEQKEKGSSHYNTWFTPVLIASYKPHDDFAIALRGEYYQDKKGIIINTGTANGFQTFGYSFSVDYVVFSNLVWRTELKRLQSKDAIFADRNDSLEKDNMIGITSLALRF</sequence>
<accession>A0ABV0BMG3</accession>
<comment type="caution">
    <text evidence="2">The sequence shown here is derived from an EMBL/GenBank/DDBJ whole genome shotgun (WGS) entry which is preliminary data.</text>
</comment>
<evidence type="ECO:0000313" key="2">
    <source>
        <dbReference type="EMBL" id="MEN5376004.1"/>
    </source>
</evidence>
<protein>
    <submittedName>
        <fullName evidence="2">Porin</fullName>
    </submittedName>
</protein>
<dbReference type="InterPro" id="IPR011486">
    <property type="entry name" value="BBP2"/>
</dbReference>
<organism evidence="2 3">
    <name type="scientific">Sphingobacterium kitahiroshimense</name>
    <dbReference type="NCBI Taxonomy" id="470446"/>
    <lineage>
        <taxon>Bacteria</taxon>
        <taxon>Pseudomonadati</taxon>
        <taxon>Bacteroidota</taxon>
        <taxon>Sphingobacteriia</taxon>
        <taxon>Sphingobacteriales</taxon>
        <taxon>Sphingobacteriaceae</taxon>
        <taxon>Sphingobacterium</taxon>
    </lineage>
</organism>
<feature type="signal peptide" evidence="1">
    <location>
        <begin position="1"/>
        <end position="20"/>
    </location>
</feature>
<proteinExistence type="predicted"/>